<dbReference type="CDD" id="cd14792">
    <property type="entry name" value="GH27"/>
    <property type="match status" value="1"/>
</dbReference>
<dbReference type="GO" id="GO:0004557">
    <property type="term" value="F:alpha-galactosidase activity"/>
    <property type="evidence" value="ECO:0007669"/>
    <property type="project" value="UniProtKB-EC"/>
</dbReference>
<accession>A0A8J5EY22</accession>
<comment type="caution">
    <text evidence="12">The sequence shown here is derived from an EMBL/GenBank/DDBJ whole genome shotgun (WGS) entry which is preliminary data.</text>
</comment>
<dbReference type="InterPro" id="IPR002241">
    <property type="entry name" value="Glyco_hydro_27"/>
</dbReference>
<dbReference type="InterPro" id="IPR013785">
    <property type="entry name" value="Aldolase_TIM"/>
</dbReference>
<comment type="similarity">
    <text evidence="2 8">Belongs to the glycosyl hydrolase 27 family.</text>
</comment>
<sequence>MASVRLFRMLFCFLLSASAAARLAPLIEEFLGPSGVVDIFDTSNYGKLQLNNGLARTPQMGWNSWNFFACNIDETVIKETGKIDIPFGEKKGWIKYRSGSGSLICGFVMIAGPLHHEINRFVLKWYSISKHCTNTGTYHMLEINFFIGMATKEYDELADLLTYLTFAGGVSSEDSCKENEFDGEGVGDSKGDDSTPSVVGGNLVPDPKTFSSGIKALADYVHLKDLKLGRSHVKFDLDHYTMKAMMRKLLPHGYPQMQDALNSTGHAIFYSLCEWGVDDPALWAGKVGNSWRTTDDISDSWESMITIADINDKWASYAGPGGWNDPDMLEVGNGGMTYAEYRSHFSIWALMKAPLLVGCDVRNMTAETFEILSNKEVIAVNQDPLGIQGRKIYSQGNDGCSQVWAGPLSESRVVVALWNRCSEVVTITVSWEILGLDIAASFSLRDIWKLIYLILVFLQHDTLQAEVTGNFSAEAVQRTEVVDAKGAEEHLALVQYLDSAVDELIALHLHACRGVSISQHHNFQLEQLVQPLLGLQPPALSARVSALSTPNGPQSWKRRQQKRGATSPVTILVAVKGGPLPLTEGKGCGCKATVGGVEMKLNLSKNEMVQRFGLELKALPESKRNHWNLRQFFYPMCLNCHYVFFLHADSAEKRNWSGLKDKKKDKSDSILKAKLHSQHHIS</sequence>
<dbReference type="PANTHER" id="PTHR11452">
    <property type="entry name" value="ALPHA-GALACTOSIDASE/ALPHA-N-ACETYLGALACTOSAMINIDASE"/>
    <property type="match status" value="1"/>
</dbReference>
<dbReference type="SUPFAM" id="SSF51445">
    <property type="entry name" value="(Trans)glycosidases"/>
    <property type="match status" value="1"/>
</dbReference>
<evidence type="ECO:0000313" key="12">
    <source>
        <dbReference type="EMBL" id="KAG6476934.1"/>
    </source>
</evidence>
<reference evidence="12 13" key="1">
    <citation type="submission" date="2020-08" db="EMBL/GenBank/DDBJ databases">
        <title>Plant Genome Project.</title>
        <authorList>
            <person name="Zhang R.-G."/>
        </authorList>
    </citation>
    <scope>NUCLEOTIDE SEQUENCE [LARGE SCALE GENOMIC DNA]</scope>
    <source>
        <tissue evidence="12">Rhizome</tissue>
    </source>
</reference>
<proteinExistence type="inferred from homology"/>
<keyword evidence="5 8" id="KW-0378">Hydrolase</keyword>
<feature type="domain" description="Alpha galactosidase C-terminal" evidence="11">
    <location>
        <begin position="398"/>
        <end position="449"/>
    </location>
</feature>
<evidence type="ECO:0000256" key="2">
    <source>
        <dbReference type="ARBA" id="ARBA00009743"/>
    </source>
</evidence>
<evidence type="ECO:0000256" key="10">
    <source>
        <dbReference type="SAM" id="SignalP"/>
    </source>
</evidence>
<evidence type="ECO:0000256" key="7">
    <source>
        <dbReference type="ARBA" id="ARBA00023295"/>
    </source>
</evidence>
<feature type="signal peptide" evidence="10">
    <location>
        <begin position="1"/>
        <end position="21"/>
    </location>
</feature>
<dbReference type="PRINTS" id="PR00740">
    <property type="entry name" value="GLHYDRLASE27"/>
</dbReference>
<dbReference type="GO" id="GO:0005975">
    <property type="term" value="P:carbohydrate metabolic process"/>
    <property type="evidence" value="ECO:0007669"/>
    <property type="project" value="InterPro"/>
</dbReference>
<dbReference type="AlphaFoldDB" id="A0A8J5EY22"/>
<evidence type="ECO:0000259" key="11">
    <source>
        <dbReference type="Pfam" id="PF17801"/>
    </source>
</evidence>
<dbReference type="PANTHER" id="PTHR11452:SF75">
    <property type="entry name" value="ALPHA-GALACTOSIDASE MEL1"/>
    <property type="match status" value="1"/>
</dbReference>
<gene>
    <name evidence="12" type="ORF">ZIOFF_066184</name>
</gene>
<evidence type="ECO:0000256" key="5">
    <source>
        <dbReference type="ARBA" id="ARBA00022801"/>
    </source>
</evidence>
<evidence type="ECO:0000256" key="3">
    <source>
        <dbReference type="ARBA" id="ARBA00012755"/>
    </source>
</evidence>
<dbReference type="Proteomes" id="UP000734854">
    <property type="component" value="Unassembled WGS sequence"/>
</dbReference>
<comment type="catalytic activity">
    <reaction evidence="1 8">
        <text>Hydrolysis of terminal, non-reducing alpha-D-galactose residues in alpha-D-galactosides, including galactose oligosaccharides, galactomannans and galactolipids.</text>
        <dbReference type="EC" id="3.2.1.22"/>
    </reaction>
</comment>
<evidence type="ECO:0000313" key="13">
    <source>
        <dbReference type="Proteomes" id="UP000734854"/>
    </source>
</evidence>
<dbReference type="Pfam" id="PF16499">
    <property type="entry name" value="Melibiase_2"/>
    <property type="match status" value="1"/>
</dbReference>
<dbReference type="Pfam" id="PF17801">
    <property type="entry name" value="Melibiase_C"/>
    <property type="match status" value="1"/>
</dbReference>
<dbReference type="Gene3D" id="2.60.40.1180">
    <property type="entry name" value="Golgi alpha-mannosidase II"/>
    <property type="match status" value="1"/>
</dbReference>
<name>A0A8J5EY22_ZINOF</name>
<evidence type="ECO:0000256" key="6">
    <source>
        <dbReference type="ARBA" id="ARBA00023157"/>
    </source>
</evidence>
<evidence type="ECO:0000256" key="9">
    <source>
        <dbReference type="SAM" id="MobiDB-lite"/>
    </source>
</evidence>
<feature type="chain" id="PRO_5035255396" description="Alpha-galactosidase" evidence="10">
    <location>
        <begin position="22"/>
        <end position="682"/>
    </location>
</feature>
<keyword evidence="13" id="KW-1185">Reference proteome</keyword>
<dbReference type="EMBL" id="JACMSC010000018">
    <property type="protein sequence ID" value="KAG6476934.1"/>
    <property type="molecule type" value="Genomic_DNA"/>
</dbReference>
<evidence type="ECO:0000256" key="1">
    <source>
        <dbReference type="ARBA" id="ARBA00001255"/>
    </source>
</evidence>
<dbReference type="Gene3D" id="3.20.20.70">
    <property type="entry name" value="Aldolase class I"/>
    <property type="match status" value="3"/>
</dbReference>
<keyword evidence="7 8" id="KW-0326">Glycosidase</keyword>
<dbReference type="FunFam" id="2.60.40.1180:FF:000008">
    <property type="entry name" value="Alpha-galactosidase"/>
    <property type="match status" value="1"/>
</dbReference>
<dbReference type="EC" id="3.2.1.22" evidence="3 8"/>
<organism evidence="12 13">
    <name type="scientific">Zingiber officinale</name>
    <name type="common">Ginger</name>
    <name type="synonym">Amomum zingiber</name>
    <dbReference type="NCBI Taxonomy" id="94328"/>
    <lineage>
        <taxon>Eukaryota</taxon>
        <taxon>Viridiplantae</taxon>
        <taxon>Streptophyta</taxon>
        <taxon>Embryophyta</taxon>
        <taxon>Tracheophyta</taxon>
        <taxon>Spermatophyta</taxon>
        <taxon>Magnoliopsida</taxon>
        <taxon>Liliopsida</taxon>
        <taxon>Zingiberales</taxon>
        <taxon>Zingiberaceae</taxon>
        <taxon>Zingiber</taxon>
    </lineage>
</organism>
<dbReference type="InterPro" id="IPR013780">
    <property type="entry name" value="Glyco_hydro_b"/>
</dbReference>
<dbReference type="SUPFAM" id="SSF51011">
    <property type="entry name" value="Glycosyl hydrolase domain"/>
    <property type="match status" value="1"/>
</dbReference>
<dbReference type="InterPro" id="IPR041233">
    <property type="entry name" value="Melibiase_C"/>
</dbReference>
<evidence type="ECO:0000256" key="8">
    <source>
        <dbReference type="RuleBase" id="RU361168"/>
    </source>
</evidence>
<keyword evidence="6 8" id="KW-1015">Disulfide bond</keyword>
<evidence type="ECO:0000256" key="4">
    <source>
        <dbReference type="ARBA" id="ARBA00022729"/>
    </source>
</evidence>
<dbReference type="InterPro" id="IPR017853">
    <property type="entry name" value="GH"/>
</dbReference>
<keyword evidence="4 10" id="KW-0732">Signal</keyword>
<feature type="region of interest" description="Disordered" evidence="9">
    <location>
        <begin position="173"/>
        <end position="198"/>
    </location>
</feature>
<protein>
    <recommendedName>
        <fullName evidence="3 8">Alpha-galactosidase</fullName>
        <ecNumber evidence="3 8">3.2.1.22</ecNumber>
    </recommendedName>
    <alternativeName>
        <fullName evidence="8">Melibiase</fullName>
    </alternativeName>
</protein>